<dbReference type="EMBL" id="FMUH01000001">
    <property type="protein sequence ID" value="SCX38462.1"/>
    <property type="molecule type" value="Genomic_DNA"/>
</dbReference>
<dbReference type="RefSeq" id="WP_165839242.1">
    <property type="nucleotide sequence ID" value="NZ_FMUH01000001.1"/>
</dbReference>
<reference evidence="3" key="1">
    <citation type="submission" date="2016-10" db="EMBL/GenBank/DDBJ databases">
        <authorList>
            <person name="Varghese N."/>
            <person name="Submissions S."/>
        </authorList>
    </citation>
    <scope>NUCLEOTIDE SEQUENCE [LARGE SCALE GENOMIC DNA]</scope>
    <source>
        <strain evidence="3">DSM 45722</strain>
    </source>
</reference>
<feature type="transmembrane region" description="Helical" evidence="1">
    <location>
        <begin position="35"/>
        <end position="51"/>
    </location>
</feature>
<gene>
    <name evidence="2" type="ORF">SAMN03159343_0418</name>
</gene>
<evidence type="ECO:0000313" key="3">
    <source>
        <dbReference type="Proteomes" id="UP000198981"/>
    </source>
</evidence>
<proteinExistence type="predicted"/>
<dbReference type="Proteomes" id="UP000198981">
    <property type="component" value="Unassembled WGS sequence"/>
</dbReference>
<keyword evidence="3" id="KW-1185">Reference proteome</keyword>
<keyword evidence="1" id="KW-0472">Membrane</keyword>
<feature type="transmembrane region" description="Helical" evidence="1">
    <location>
        <begin position="12"/>
        <end position="29"/>
    </location>
</feature>
<dbReference type="AlphaFoldDB" id="A0A1G4XBD7"/>
<name>A0A1G4XBD7_9ACTN</name>
<dbReference type="STRING" id="1960309.SAMN03159343_0418"/>
<keyword evidence="1" id="KW-0812">Transmembrane</keyword>
<protein>
    <submittedName>
        <fullName evidence="2">Uncharacterized protein</fullName>
    </submittedName>
</protein>
<keyword evidence="1" id="KW-1133">Transmembrane helix</keyword>
<evidence type="ECO:0000313" key="2">
    <source>
        <dbReference type="EMBL" id="SCX38462.1"/>
    </source>
</evidence>
<evidence type="ECO:0000256" key="1">
    <source>
        <dbReference type="SAM" id="Phobius"/>
    </source>
</evidence>
<accession>A0A1G4XBD7</accession>
<sequence>MRHTAQEKRVLGLWTATCLLVALVVGLLWVGDIALQWPVLLVPVVWALVALRPRRPSR</sequence>
<organism evidence="2 3">
    <name type="scientific">Klenkia marina</name>
    <dbReference type="NCBI Taxonomy" id="1960309"/>
    <lineage>
        <taxon>Bacteria</taxon>
        <taxon>Bacillati</taxon>
        <taxon>Actinomycetota</taxon>
        <taxon>Actinomycetes</taxon>
        <taxon>Geodermatophilales</taxon>
        <taxon>Geodermatophilaceae</taxon>
        <taxon>Klenkia</taxon>
    </lineage>
</organism>